<dbReference type="Gene3D" id="3.90.45.10">
    <property type="entry name" value="Peptide deformylase"/>
    <property type="match status" value="1"/>
</dbReference>
<evidence type="ECO:0000256" key="5">
    <source>
        <dbReference type="ARBA" id="ARBA00023004"/>
    </source>
</evidence>
<comment type="function">
    <text evidence="6">Removes the formyl group from the N-terminal Met of newly synthesized proteins. Requires at least a dipeptide for an efficient rate of reaction. N-terminal L-methionine is a prerequisite for activity but the enzyme has broad specificity at other positions.</text>
</comment>
<protein>
    <recommendedName>
        <fullName evidence="6">Peptide deformylase</fullName>
        <shortName evidence="6">PDF</shortName>
        <ecNumber evidence="6">3.5.1.88</ecNumber>
    </recommendedName>
    <alternativeName>
        <fullName evidence="6">Polypeptide deformylase</fullName>
    </alternativeName>
</protein>
<keyword evidence="2 6" id="KW-0479">Metal-binding</keyword>
<evidence type="ECO:0000256" key="6">
    <source>
        <dbReference type="HAMAP-Rule" id="MF_00163"/>
    </source>
</evidence>
<evidence type="ECO:0000256" key="1">
    <source>
        <dbReference type="ARBA" id="ARBA00010759"/>
    </source>
</evidence>
<dbReference type="PANTHER" id="PTHR10458">
    <property type="entry name" value="PEPTIDE DEFORMYLASE"/>
    <property type="match status" value="1"/>
</dbReference>
<evidence type="ECO:0000313" key="7">
    <source>
        <dbReference type="EMBL" id="AAT28103.1"/>
    </source>
</evidence>
<organism evidence="7 8">
    <name type="scientific">Mycoplasma mobile (strain ATCC 43663 / 163K / NCTC 11711)</name>
    <name type="common">Mesomycoplasma mobile</name>
    <dbReference type="NCBI Taxonomy" id="267748"/>
    <lineage>
        <taxon>Bacteria</taxon>
        <taxon>Bacillati</taxon>
        <taxon>Mycoplasmatota</taxon>
        <taxon>Mycoplasmoidales</taxon>
        <taxon>Metamycoplasmataceae</taxon>
        <taxon>Mesomycoplasma</taxon>
    </lineage>
</organism>
<dbReference type="InterPro" id="IPR036821">
    <property type="entry name" value="Peptide_deformylase_sf"/>
</dbReference>
<dbReference type="GO" id="GO:0046872">
    <property type="term" value="F:metal ion binding"/>
    <property type="evidence" value="ECO:0007669"/>
    <property type="project" value="UniProtKB-KW"/>
</dbReference>
<dbReference type="STRING" id="267748.MMOB6170"/>
<dbReference type="SUPFAM" id="SSF56420">
    <property type="entry name" value="Peptide deformylase"/>
    <property type="match status" value="1"/>
</dbReference>
<keyword evidence="8" id="KW-1185">Reference proteome</keyword>
<evidence type="ECO:0000256" key="2">
    <source>
        <dbReference type="ARBA" id="ARBA00022723"/>
    </source>
</evidence>
<dbReference type="HAMAP" id="MF_00163">
    <property type="entry name" value="Pep_deformylase"/>
    <property type="match status" value="1"/>
</dbReference>
<dbReference type="EC" id="3.5.1.88" evidence="6"/>
<feature type="binding site" evidence="6">
    <location>
        <position position="108"/>
    </location>
    <ligand>
        <name>Fe cation</name>
        <dbReference type="ChEBI" id="CHEBI:24875"/>
    </ligand>
</feature>
<dbReference type="AlphaFoldDB" id="Q6KH28"/>
<comment type="cofactor">
    <cofactor evidence="6">
        <name>Fe(2+)</name>
        <dbReference type="ChEBI" id="CHEBI:29033"/>
    </cofactor>
    <text evidence="6">Binds 1 Fe(2+) ion.</text>
</comment>
<dbReference type="GO" id="GO:0042586">
    <property type="term" value="F:peptide deformylase activity"/>
    <property type="evidence" value="ECO:0007669"/>
    <property type="project" value="UniProtKB-UniRule"/>
</dbReference>
<dbReference type="GO" id="GO:0006412">
    <property type="term" value="P:translation"/>
    <property type="evidence" value="ECO:0007669"/>
    <property type="project" value="UniProtKB-UniRule"/>
</dbReference>
<keyword evidence="5 6" id="KW-0408">Iron</keyword>
<reference evidence="7 8" key="1">
    <citation type="journal article" date="2004" name="Genome Res.">
        <title>The complete genome and proteome of Mycoplasma mobile.</title>
        <authorList>
            <person name="Jaffe J.D."/>
            <person name="Stange-Thomann N."/>
            <person name="Smith C."/>
            <person name="DeCaprio D."/>
            <person name="Fisher S."/>
            <person name="Butler J."/>
            <person name="Calvo S."/>
            <person name="Elkins T."/>
            <person name="FitzGerald M.G."/>
            <person name="Hafez N."/>
            <person name="Kodira C.D."/>
            <person name="Major J."/>
            <person name="Wang S."/>
            <person name="Wilkinson J."/>
            <person name="Nicol R."/>
            <person name="Nusbaum C."/>
            <person name="Birren B."/>
            <person name="Berg H.C."/>
            <person name="Church G.M."/>
        </authorList>
    </citation>
    <scope>NUCLEOTIDE SEQUENCE [LARGE SCALE GENOMIC DNA]</scope>
    <source>
        <strain evidence="8">ATCC 43663 / 163K / NCTC 11711</strain>
    </source>
</reference>
<comment type="catalytic activity">
    <reaction evidence="6">
        <text>N-terminal N-formyl-L-methionyl-[peptide] + H2O = N-terminal L-methionyl-[peptide] + formate</text>
        <dbReference type="Rhea" id="RHEA:24420"/>
        <dbReference type="Rhea" id="RHEA-COMP:10639"/>
        <dbReference type="Rhea" id="RHEA-COMP:10640"/>
        <dbReference type="ChEBI" id="CHEBI:15377"/>
        <dbReference type="ChEBI" id="CHEBI:15740"/>
        <dbReference type="ChEBI" id="CHEBI:49298"/>
        <dbReference type="ChEBI" id="CHEBI:64731"/>
        <dbReference type="EC" id="3.5.1.88"/>
    </reaction>
</comment>
<name>Q6KH28_MYCM1</name>
<sequence length="184" mass="21444">MEKYDVKLIELPNKILRQKSLDINLPLSHEDIELAKKMIYHIKNSQSKNTIFRPGVGVAAVQYGILKQMFYVYITDEDNKVVFEDLMINPKVLAKSTSKIALRTGEGCLSVNEEHPNQEGYVKRSKRIVVKGYSYFKKEEVTHDLNGYPAIVFQHELDHLNGKLFIDHIDKENNWFIEKDLELY</sequence>
<dbReference type="Proteomes" id="UP000009072">
    <property type="component" value="Chromosome"/>
</dbReference>
<keyword evidence="4 6" id="KW-0648">Protein biosynthesis</keyword>
<dbReference type="KEGG" id="mmo:MMOB6170"/>
<dbReference type="eggNOG" id="COG0242">
    <property type="taxonomic scope" value="Bacteria"/>
</dbReference>
<dbReference type="CDD" id="cd00487">
    <property type="entry name" value="Pep_deformylase"/>
    <property type="match status" value="1"/>
</dbReference>
<keyword evidence="3 6" id="KW-0378">Hydrolase</keyword>
<dbReference type="NCBIfam" id="TIGR00079">
    <property type="entry name" value="pept_deformyl"/>
    <property type="match status" value="1"/>
</dbReference>
<dbReference type="EMBL" id="AE017308">
    <property type="protein sequence ID" value="AAT28103.1"/>
    <property type="molecule type" value="Genomic_DNA"/>
</dbReference>
<dbReference type="PANTHER" id="PTHR10458:SF8">
    <property type="entry name" value="PEPTIDE DEFORMYLASE 2"/>
    <property type="match status" value="1"/>
</dbReference>
<dbReference type="PIRSF" id="PIRSF004749">
    <property type="entry name" value="Pep_def"/>
    <property type="match status" value="1"/>
</dbReference>
<evidence type="ECO:0000256" key="4">
    <source>
        <dbReference type="ARBA" id="ARBA00022917"/>
    </source>
</evidence>
<dbReference type="Pfam" id="PF01327">
    <property type="entry name" value="Pep_deformylase"/>
    <property type="match status" value="1"/>
</dbReference>
<feature type="binding site" evidence="6">
    <location>
        <position position="159"/>
    </location>
    <ligand>
        <name>Fe cation</name>
        <dbReference type="ChEBI" id="CHEBI:24875"/>
    </ligand>
</feature>
<dbReference type="HOGENOM" id="CLU_061901_4_0_14"/>
<proteinExistence type="inferred from homology"/>
<feature type="active site" evidence="6">
    <location>
        <position position="156"/>
    </location>
</feature>
<comment type="similarity">
    <text evidence="1 6">Belongs to the polypeptide deformylase family.</text>
</comment>
<evidence type="ECO:0000313" key="8">
    <source>
        <dbReference type="Proteomes" id="UP000009072"/>
    </source>
</evidence>
<dbReference type="FunFam" id="3.90.45.10:FF:000002">
    <property type="entry name" value="Peptide deformylase"/>
    <property type="match status" value="1"/>
</dbReference>
<feature type="binding site" evidence="6">
    <location>
        <position position="155"/>
    </location>
    <ligand>
        <name>Fe cation</name>
        <dbReference type="ChEBI" id="CHEBI:24875"/>
    </ligand>
</feature>
<dbReference type="RefSeq" id="WP_011265137.1">
    <property type="nucleotide sequence ID" value="NC_006908.1"/>
</dbReference>
<dbReference type="PRINTS" id="PR01576">
    <property type="entry name" value="PDEFORMYLASE"/>
</dbReference>
<gene>
    <name evidence="6 7" type="primary">def</name>
    <name evidence="7" type="ordered locus">MMOB6170</name>
</gene>
<accession>Q6KH28</accession>
<evidence type="ECO:0000256" key="3">
    <source>
        <dbReference type="ARBA" id="ARBA00022801"/>
    </source>
</evidence>
<dbReference type="InterPro" id="IPR023635">
    <property type="entry name" value="Peptide_deformylase"/>
</dbReference>